<keyword evidence="2" id="KW-1185">Reference proteome</keyword>
<dbReference type="Gene3D" id="3.40.50.300">
    <property type="entry name" value="P-loop containing nucleotide triphosphate hydrolases"/>
    <property type="match status" value="1"/>
</dbReference>
<comment type="caution">
    <text evidence="1">The sequence shown here is derived from an EMBL/GenBank/DDBJ whole genome shotgun (WGS) entry which is preliminary data.</text>
</comment>
<dbReference type="InterPro" id="IPR027417">
    <property type="entry name" value="P-loop_NTPase"/>
</dbReference>
<dbReference type="RefSeq" id="WP_111196711.1">
    <property type="nucleotide sequence ID" value="NZ_QKVK01000002.1"/>
</dbReference>
<dbReference type="Proteomes" id="UP000248795">
    <property type="component" value="Unassembled WGS sequence"/>
</dbReference>
<name>A0A2W2CCI6_9HYPH</name>
<evidence type="ECO:0008006" key="3">
    <source>
        <dbReference type="Google" id="ProtNLM"/>
    </source>
</evidence>
<dbReference type="EMBL" id="QKVK01000002">
    <property type="protein sequence ID" value="PZF77913.1"/>
    <property type="molecule type" value="Genomic_DNA"/>
</dbReference>
<gene>
    <name evidence="1" type="ORF">DK847_05655</name>
</gene>
<organism evidence="1 2">
    <name type="scientific">Aestuariivirga litoralis</name>
    <dbReference type="NCBI Taxonomy" id="2650924"/>
    <lineage>
        <taxon>Bacteria</taxon>
        <taxon>Pseudomonadati</taxon>
        <taxon>Pseudomonadota</taxon>
        <taxon>Alphaproteobacteria</taxon>
        <taxon>Hyphomicrobiales</taxon>
        <taxon>Aestuariivirgaceae</taxon>
        <taxon>Aestuariivirga</taxon>
    </lineage>
</organism>
<accession>A0A2W2CCI6</accession>
<evidence type="ECO:0000313" key="1">
    <source>
        <dbReference type="EMBL" id="PZF77913.1"/>
    </source>
</evidence>
<evidence type="ECO:0000313" key="2">
    <source>
        <dbReference type="Proteomes" id="UP000248795"/>
    </source>
</evidence>
<reference evidence="2" key="1">
    <citation type="submission" date="2018-06" db="EMBL/GenBank/DDBJ databases">
        <title>Aestuariibacter litoralis strain KCTC 52945T.</title>
        <authorList>
            <person name="Li X."/>
            <person name="Salam N."/>
            <person name="Li J.-L."/>
            <person name="Chen Y.-M."/>
            <person name="Yang Z.-W."/>
            <person name="Zhang L.-Y."/>
            <person name="Han M.-X."/>
            <person name="Xiao M."/>
            <person name="Li W.-J."/>
        </authorList>
    </citation>
    <scope>NUCLEOTIDE SEQUENCE [LARGE SCALE GENOMIC DNA]</scope>
    <source>
        <strain evidence="2">KCTC 52945</strain>
    </source>
</reference>
<protein>
    <recommendedName>
        <fullName evidence="3">HPr kinase/phosphorylase C-terminal domain-containing protein</fullName>
    </recommendedName>
</protein>
<dbReference type="AlphaFoldDB" id="A0A2W2CCI6"/>
<proteinExistence type="predicted"/>
<sequence length="327" mass="34936">MSQQPLAAKRMRTSLAGQAIDIELPPETAHLAQSFARRDEEQRGPADLTVSFRIDPAAVDEALQDVALASQHRRRGDAHLWLAPNPRHLQSLVLAAPDAGEPAMARVVLDRSQGLDGSLQARPGVEVISAWAASRGILPIHASGIARGGRALILLGDSGSGKTTTALALAERGWSLVGDDRCFLYREAAGPRVASLYATAVVTGNSLSRLQARDWQDIGITHHGKHARRLPPAIAMAHEADLAGVVWVSPEAGRLYEPEAMARRDALVPWQAALAPALQAHGPSADWVRQLAGLSRMVPAWRMRIGWDFARIDAALGALLAGGEVMA</sequence>
<dbReference type="SUPFAM" id="SSF53795">
    <property type="entry name" value="PEP carboxykinase-like"/>
    <property type="match status" value="1"/>
</dbReference>